<feature type="transmembrane region" description="Helical" evidence="9">
    <location>
        <begin position="143"/>
        <end position="169"/>
    </location>
</feature>
<keyword evidence="7" id="KW-0625">Polysaccharide transport</keyword>
<comment type="similarity">
    <text evidence="2 9">Belongs to the ABC-2 integral membrane protein family.</text>
</comment>
<feature type="transmembrane region" description="Helical" evidence="9">
    <location>
        <begin position="66"/>
        <end position="85"/>
    </location>
</feature>
<dbReference type="GO" id="GO:0005886">
    <property type="term" value="C:plasma membrane"/>
    <property type="evidence" value="ECO:0007669"/>
    <property type="project" value="UniProtKB-SubCell"/>
</dbReference>
<dbReference type="GO" id="GO:0015774">
    <property type="term" value="P:polysaccharide transport"/>
    <property type="evidence" value="ECO:0007669"/>
    <property type="project" value="UniProtKB-KW"/>
</dbReference>
<evidence type="ECO:0000256" key="3">
    <source>
        <dbReference type="ARBA" id="ARBA00022448"/>
    </source>
</evidence>
<gene>
    <name evidence="11" type="ORF">N799_06635</name>
</gene>
<dbReference type="Pfam" id="PF01061">
    <property type="entry name" value="ABC2_membrane"/>
    <property type="match status" value="1"/>
</dbReference>
<evidence type="ECO:0000256" key="9">
    <source>
        <dbReference type="RuleBase" id="RU361157"/>
    </source>
</evidence>
<dbReference type="AlphaFoldDB" id="A0A0A0F2A8"/>
<keyword evidence="12" id="KW-1185">Reference proteome</keyword>
<keyword evidence="5 9" id="KW-0812">Transmembrane</keyword>
<feature type="transmembrane region" description="Helical" evidence="9">
    <location>
        <begin position="229"/>
        <end position="250"/>
    </location>
</feature>
<keyword evidence="4 9" id="KW-1003">Cell membrane</keyword>
<dbReference type="GO" id="GO:0140359">
    <property type="term" value="F:ABC-type transporter activity"/>
    <property type="evidence" value="ECO:0007669"/>
    <property type="project" value="InterPro"/>
</dbReference>
<comment type="caution">
    <text evidence="11">The sequence shown here is derived from an EMBL/GenBank/DDBJ whole genome shotgun (WGS) entry which is preliminary data.</text>
</comment>
<keyword evidence="6 9" id="KW-1133">Transmembrane helix</keyword>
<dbReference type="InterPro" id="IPR013525">
    <property type="entry name" value="ABC2_TM"/>
</dbReference>
<feature type="domain" description="ABC transmembrane type-2" evidence="10">
    <location>
        <begin position="29"/>
        <end position="253"/>
    </location>
</feature>
<feature type="transmembrane region" description="Helical" evidence="9">
    <location>
        <begin position="32"/>
        <end position="54"/>
    </location>
</feature>
<reference evidence="11 12" key="1">
    <citation type="journal article" date="2015" name="Stand. Genomic Sci.">
        <title>Genomic information of the arsenic-resistant bacterium Lysobacter arseniciresistens type strain ZS79(T) and comparison of Lysobacter draft genomes.</title>
        <authorList>
            <person name="Liu L."/>
            <person name="Zhang S."/>
            <person name="Luo M."/>
            <person name="Wang G."/>
        </authorList>
    </citation>
    <scope>NUCLEOTIDE SEQUENCE [LARGE SCALE GENOMIC DNA]</scope>
    <source>
        <strain evidence="11 12">ZS79</strain>
    </source>
</reference>
<evidence type="ECO:0000256" key="8">
    <source>
        <dbReference type="ARBA" id="ARBA00023136"/>
    </source>
</evidence>
<feature type="transmembrane region" description="Helical" evidence="9">
    <location>
        <begin position="181"/>
        <end position="201"/>
    </location>
</feature>
<dbReference type="GO" id="GO:0015920">
    <property type="term" value="P:lipopolysaccharide transport"/>
    <property type="evidence" value="ECO:0007669"/>
    <property type="project" value="TreeGrafter"/>
</dbReference>
<sequence length="261" mass="28994">MFSALWAYRNFIFSSIRTEIYTRFSRSKLGSLWMILQPLAQSAIYALVLSQVLSARLPGSTSAYSYAIYLMAGMVAWALFSELVLRSMAMFVENASIMKKILFPRICLPVVTLGSALLNNLLLLFATLLIFALIGHWPSTSIIWLPFLMLATICLGMGLGIALGVINVFVRDVGQAAGVVLQLWFWLTPVVYMVGIVPGSLQKYLLWNPMYYIVSGYQAVLFQQASPDVQSLVVIVLASMILLAFSLVLFRRAAPDMVDVL</sequence>
<dbReference type="PANTHER" id="PTHR30413">
    <property type="entry name" value="INNER MEMBRANE TRANSPORT PERMEASE"/>
    <property type="match status" value="1"/>
</dbReference>
<keyword evidence="7" id="KW-0762">Sugar transport</keyword>
<dbReference type="eggNOG" id="COG1682">
    <property type="taxonomic scope" value="Bacteria"/>
</dbReference>
<evidence type="ECO:0000256" key="5">
    <source>
        <dbReference type="ARBA" id="ARBA00022692"/>
    </source>
</evidence>
<organism evidence="11 12">
    <name type="scientific">Lysobacter arseniciresistens ZS79</name>
    <dbReference type="NCBI Taxonomy" id="913325"/>
    <lineage>
        <taxon>Bacteria</taxon>
        <taxon>Pseudomonadati</taxon>
        <taxon>Pseudomonadota</taxon>
        <taxon>Gammaproteobacteria</taxon>
        <taxon>Lysobacterales</taxon>
        <taxon>Lysobacteraceae</taxon>
        <taxon>Novilysobacter</taxon>
    </lineage>
</organism>
<evidence type="ECO:0000259" key="10">
    <source>
        <dbReference type="PROSITE" id="PS51012"/>
    </source>
</evidence>
<evidence type="ECO:0000256" key="2">
    <source>
        <dbReference type="ARBA" id="ARBA00007783"/>
    </source>
</evidence>
<protein>
    <recommendedName>
        <fullName evidence="9">Transport permease protein</fullName>
    </recommendedName>
</protein>
<name>A0A0A0F2A8_9GAMM</name>
<evidence type="ECO:0000256" key="1">
    <source>
        <dbReference type="ARBA" id="ARBA00004651"/>
    </source>
</evidence>
<accession>A0A0A0F2A8</accession>
<dbReference type="PANTHER" id="PTHR30413:SF10">
    <property type="entry name" value="CAPSULE POLYSACCHARIDE EXPORT INNER-MEMBRANE PROTEIN CTRC"/>
    <property type="match status" value="1"/>
</dbReference>
<evidence type="ECO:0000256" key="6">
    <source>
        <dbReference type="ARBA" id="ARBA00022989"/>
    </source>
</evidence>
<keyword evidence="3 9" id="KW-0813">Transport</keyword>
<dbReference type="STRING" id="913325.N799_06635"/>
<evidence type="ECO:0000313" key="12">
    <source>
        <dbReference type="Proteomes" id="UP000029989"/>
    </source>
</evidence>
<evidence type="ECO:0000256" key="4">
    <source>
        <dbReference type="ARBA" id="ARBA00022475"/>
    </source>
</evidence>
<comment type="subcellular location">
    <subcellularLocation>
        <location evidence="9">Cell inner membrane</location>
        <topology evidence="9">Multi-pass membrane protein</topology>
    </subcellularLocation>
    <subcellularLocation>
        <location evidence="1">Cell membrane</location>
        <topology evidence="1">Multi-pass membrane protein</topology>
    </subcellularLocation>
</comment>
<keyword evidence="8 9" id="KW-0472">Membrane</keyword>
<dbReference type="InterPro" id="IPR047817">
    <property type="entry name" value="ABC2_TM_bact-type"/>
</dbReference>
<dbReference type="Proteomes" id="UP000029989">
    <property type="component" value="Unassembled WGS sequence"/>
</dbReference>
<proteinExistence type="inferred from homology"/>
<evidence type="ECO:0000313" key="11">
    <source>
        <dbReference type="EMBL" id="KGM55532.1"/>
    </source>
</evidence>
<dbReference type="RefSeq" id="WP_036211539.1">
    <property type="nucleotide sequence ID" value="NZ_AVPT01000018.1"/>
</dbReference>
<dbReference type="EMBL" id="AVPT01000018">
    <property type="protein sequence ID" value="KGM55532.1"/>
    <property type="molecule type" value="Genomic_DNA"/>
</dbReference>
<dbReference type="PROSITE" id="PS51012">
    <property type="entry name" value="ABC_TM2"/>
    <property type="match status" value="1"/>
</dbReference>
<feature type="transmembrane region" description="Helical" evidence="9">
    <location>
        <begin position="106"/>
        <end position="137"/>
    </location>
</feature>
<evidence type="ECO:0000256" key="7">
    <source>
        <dbReference type="ARBA" id="ARBA00023047"/>
    </source>
</evidence>